<evidence type="ECO:0000313" key="2">
    <source>
        <dbReference type="EMBL" id="MPC64122.1"/>
    </source>
</evidence>
<reference evidence="2 3" key="1">
    <citation type="submission" date="2019-05" db="EMBL/GenBank/DDBJ databases">
        <title>Another draft genome of Portunus trituberculatus and its Hox gene families provides insights of decapod evolution.</title>
        <authorList>
            <person name="Jeong J.-H."/>
            <person name="Song I."/>
            <person name="Kim S."/>
            <person name="Choi T."/>
            <person name="Kim D."/>
            <person name="Ryu S."/>
            <person name="Kim W."/>
        </authorList>
    </citation>
    <scope>NUCLEOTIDE SEQUENCE [LARGE SCALE GENOMIC DNA]</scope>
    <source>
        <tissue evidence="2">Muscle</tissue>
    </source>
</reference>
<proteinExistence type="predicted"/>
<evidence type="ECO:0000256" key="1">
    <source>
        <dbReference type="SAM" id="MobiDB-lite"/>
    </source>
</evidence>
<accession>A0A5B7GZA3</accession>
<name>A0A5B7GZA3_PORTR</name>
<organism evidence="2 3">
    <name type="scientific">Portunus trituberculatus</name>
    <name type="common">Swimming crab</name>
    <name type="synonym">Neptunus trituberculatus</name>
    <dbReference type="NCBI Taxonomy" id="210409"/>
    <lineage>
        <taxon>Eukaryota</taxon>
        <taxon>Metazoa</taxon>
        <taxon>Ecdysozoa</taxon>
        <taxon>Arthropoda</taxon>
        <taxon>Crustacea</taxon>
        <taxon>Multicrustacea</taxon>
        <taxon>Malacostraca</taxon>
        <taxon>Eumalacostraca</taxon>
        <taxon>Eucarida</taxon>
        <taxon>Decapoda</taxon>
        <taxon>Pleocyemata</taxon>
        <taxon>Brachyura</taxon>
        <taxon>Eubrachyura</taxon>
        <taxon>Portunoidea</taxon>
        <taxon>Portunidae</taxon>
        <taxon>Portuninae</taxon>
        <taxon>Portunus</taxon>
    </lineage>
</organism>
<keyword evidence="3" id="KW-1185">Reference proteome</keyword>
<comment type="caution">
    <text evidence="2">The sequence shown here is derived from an EMBL/GenBank/DDBJ whole genome shotgun (WGS) entry which is preliminary data.</text>
</comment>
<dbReference type="Proteomes" id="UP000324222">
    <property type="component" value="Unassembled WGS sequence"/>
</dbReference>
<feature type="region of interest" description="Disordered" evidence="1">
    <location>
        <begin position="1"/>
        <end position="51"/>
    </location>
</feature>
<gene>
    <name evidence="2" type="ORF">E2C01_058233</name>
</gene>
<dbReference type="AlphaFoldDB" id="A0A5B7GZA3"/>
<evidence type="ECO:0000313" key="3">
    <source>
        <dbReference type="Proteomes" id="UP000324222"/>
    </source>
</evidence>
<protein>
    <submittedName>
        <fullName evidence="2">Uncharacterized protein</fullName>
    </submittedName>
</protein>
<sequence>MYLNFWYEGKKKKKKSKQVHERVRREKIGPNYYQTGPGQHTGVGPGSGGSD</sequence>
<dbReference type="EMBL" id="VSRR010021670">
    <property type="protein sequence ID" value="MPC64122.1"/>
    <property type="molecule type" value="Genomic_DNA"/>
</dbReference>
<feature type="compositionally biased region" description="Gly residues" evidence="1">
    <location>
        <begin position="39"/>
        <end position="51"/>
    </location>
</feature>
<feature type="compositionally biased region" description="Basic and acidic residues" evidence="1">
    <location>
        <begin position="18"/>
        <end position="28"/>
    </location>
</feature>